<dbReference type="EMBL" id="QGGU01000007">
    <property type="protein sequence ID" value="PWK50081.1"/>
    <property type="molecule type" value="Genomic_DNA"/>
</dbReference>
<organism evidence="1 2">
    <name type="scientific">Pleionea mediterranea</name>
    <dbReference type="NCBI Taxonomy" id="523701"/>
    <lineage>
        <taxon>Bacteria</taxon>
        <taxon>Pseudomonadati</taxon>
        <taxon>Pseudomonadota</taxon>
        <taxon>Gammaproteobacteria</taxon>
        <taxon>Oceanospirillales</taxon>
        <taxon>Pleioneaceae</taxon>
        <taxon>Pleionea</taxon>
    </lineage>
</organism>
<name>A0A316FMF8_9GAMM</name>
<dbReference type="AlphaFoldDB" id="A0A316FMF8"/>
<evidence type="ECO:0000313" key="1">
    <source>
        <dbReference type="EMBL" id="PWK50081.1"/>
    </source>
</evidence>
<keyword evidence="2" id="KW-1185">Reference proteome</keyword>
<comment type="caution">
    <text evidence="1">The sequence shown here is derived from an EMBL/GenBank/DDBJ whole genome shotgun (WGS) entry which is preliminary data.</text>
</comment>
<reference evidence="1 2" key="1">
    <citation type="submission" date="2018-05" db="EMBL/GenBank/DDBJ databases">
        <title>Genomic Encyclopedia of Type Strains, Phase IV (KMG-IV): sequencing the most valuable type-strain genomes for metagenomic binning, comparative biology and taxonomic classification.</title>
        <authorList>
            <person name="Goeker M."/>
        </authorList>
    </citation>
    <scope>NUCLEOTIDE SEQUENCE [LARGE SCALE GENOMIC DNA]</scope>
    <source>
        <strain evidence="1 2">DSM 25350</strain>
    </source>
</reference>
<dbReference type="Proteomes" id="UP000245790">
    <property type="component" value="Unassembled WGS sequence"/>
</dbReference>
<evidence type="ECO:0000313" key="2">
    <source>
        <dbReference type="Proteomes" id="UP000245790"/>
    </source>
</evidence>
<sequence length="142" mass="16662">MFGNDRTQLRQQFFDVWQKMQQNAILTPLESQIANVINQHKEYTAIFSNAEANLNKDYFPELGDTNPFLHMSLHIALQEQLSTNRPFGIVNLYQQAVKQKKSEHDAQHCLMNALAESMWQAQQQQRQPTDQEYLDLVKRQLL</sequence>
<dbReference type="Pfam" id="PF08897">
    <property type="entry name" value="DUF1841"/>
    <property type="match status" value="1"/>
</dbReference>
<proteinExistence type="predicted"/>
<protein>
    <submittedName>
        <fullName evidence="1">Uncharacterized protein DUF1841</fullName>
    </submittedName>
</protein>
<gene>
    <name evidence="1" type="ORF">C8D97_107248</name>
</gene>
<dbReference type="InterPro" id="IPR014993">
    <property type="entry name" value="DUF1841"/>
</dbReference>
<dbReference type="OrthoDB" id="9789432at2"/>
<accession>A0A316FMF8</accession>
<dbReference type="RefSeq" id="WP_109763856.1">
    <property type="nucleotide sequence ID" value="NZ_QGGU01000007.1"/>
</dbReference>